<dbReference type="EMBL" id="BRXS01000001">
    <property type="protein sequence ID" value="GLC23810.1"/>
    <property type="molecule type" value="Genomic_DNA"/>
</dbReference>
<organism evidence="1 2">
    <name type="scientific">Roseisolibacter agri</name>
    <dbReference type="NCBI Taxonomy" id="2014610"/>
    <lineage>
        <taxon>Bacteria</taxon>
        <taxon>Pseudomonadati</taxon>
        <taxon>Gemmatimonadota</taxon>
        <taxon>Gemmatimonadia</taxon>
        <taxon>Gemmatimonadales</taxon>
        <taxon>Gemmatimonadaceae</taxon>
        <taxon>Roseisolibacter</taxon>
    </lineage>
</organism>
<reference evidence="1" key="1">
    <citation type="submission" date="2022-08" db="EMBL/GenBank/DDBJ databases">
        <title>Draft genome sequencing of Roseisolibacter agri AW1220.</title>
        <authorList>
            <person name="Tobiishi Y."/>
            <person name="Tonouchi A."/>
        </authorList>
    </citation>
    <scope>NUCLEOTIDE SEQUENCE</scope>
    <source>
        <strain evidence="1">AW1220</strain>
    </source>
</reference>
<dbReference type="PANTHER" id="PTHR13812">
    <property type="entry name" value="KETIMINE REDUCTASE MU-CRYSTALLIN"/>
    <property type="match status" value="1"/>
</dbReference>
<dbReference type="PIRSF" id="PIRSF001439">
    <property type="entry name" value="CryM"/>
    <property type="match status" value="1"/>
</dbReference>
<keyword evidence="2" id="KW-1185">Reference proteome</keyword>
<dbReference type="InterPro" id="IPR003462">
    <property type="entry name" value="ODC_Mu_crystall"/>
</dbReference>
<sequence length="330" mass="34277">MGDTRLLTRRDVTRLLSATDCVAAVERAFRLHAEGRSIAPGVLGTHVAGGGFHVKTAGLRGAHSVFVAKVNANFPENPARRGLPTIQGVIALFDAESGRLLALLDSMEITSLRTAAATAVAARHLAREDAGVATICGCGEQGRAHLRALAAVRTLRTVLAFDADAARAARFADEMTRETGIAVAAVDDLAAATRRSDVVVTCTPARRWILGRGDVRPGAFVAAVGADNPEKQELEPALLAASTVVVDVLEQCATIGDLHHALDAGVMTRAQVHAELADVVSGAKAARRAEDEVIVFDSTGTALEDVAVAWLAYERAVADGVGMAIGLGSA</sequence>
<evidence type="ECO:0000313" key="2">
    <source>
        <dbReference type="Proteomes" id="UP001161325"/>
    </source>
</evidence>
<evidence type="ECO:0000313" key="1">
    <source>
        <dbReference type="EMBL" id="GLC23810.1"/>
    </source>
</evidence>
<dbReference type="Gene3D" id="3.40.50.720">
    <property type="entry name" value="NAD(P)-binding Rossmann-like Domain"/>
    <property type="match status" value="1"/>
</dbReference>
<dbReference type="RefSeq" id="WP_284348254.1">
    <property type="nucleotide sequence ID" value="NZ_BRXS01000001.1"/>
</dbReference>
<dbReference type="SUPFAM" id="SSF51735">
    <property type="entry name" value="NAD(P)-binding Rossmann-fold domains"/>
    <property type="match status" value="1"/>
</dbReference>
<dbReference type="Gene3D" id="3.30.1780.10">
    <property type="entry name" value="ornithine cyclodeaminase, domain 1"/>
    <property type="match status" value="1"/>
</dbReference>
<proteinExistence type="predicted"/>
<gene>
    <name evidence="1" type="primary">arcB</name>
    <name evidence="1" type="ORF">rosag_03230</name>
</gene>
<accession>A0AA37PZF4</accession>
<comment type="caution">
    <text evidence="1">The sequence shown here is derived from an EMBL/GenBank/DDBJ whole genome shotgun (WGS) entry which is preliminary data.</text>
</comment>
<dbReference type="Proteomes" id="UP001161325">
    <property type="component" value="Unassembled WGS sequence"/>
</dbReference>
<dbReference type="PANTHER" id="PTHR13812:SF19">
    <property type="entry name" value="KETIMINE REDUCTASE MU-CRYSTALLIN"/>
    <property type="match status" value="1"/>
</dbReference>
<dbReference type="InterPro" id="IPR036291">
    <property type="entry name" value="NAD(P)-bd_dom_sf"/>
</dbReference>
<protein>
    <submittedName>
        <fullName evidence="1">Cyclodeaminase</fullName>
    </submittedName>
</protein>
<name>A0AA37PZF4_9BACT</name>
<dbReference type="AlphaFoldDB" id="A0AA37PZF4"/>
<dbReference type="Pfam" id="PF02423">
    <property type="entry name" value="OCD_Mu_crystall"/>
    <property type="match status" value="1"/>
</dbReference>
<dbReference type="InterPro" id="IPR023401">
    <property type="entry name" value="ODC_N"/>
</dbReference>
<dbReference type="GO" id="GO:0005737">
    <property type="term" value="C:cytoplasm"/>
    <property type="evidence" value="ECO:0007669"/>
    <property type="project" value="TreeGrafter"/>
</dbReference>